<dbReference type="Proteomes" id="UP000298860">
    <property type="component" value="Unassembled WGS sequence"/>
</dbReference>
<evidence type="ECO:0000313" key="1">
    <source>
        <dbReference type="EMBL" id="GDY32539.1"/>
    </source>
</evidence>
<organism evidence="1 2">
    <name type="scientific">Gandjariella thermophila</name>
    <dbReference type="NCBI Taxonomy" id="1931992"/>
    <lineage>
        <taxon>Bacteria</taxon>
        <taxon>Bacillati</taxon>
        <taxon>Actinomycetota</taxon>
        <taxon>Actinomycetes</taxon>
        <taxon>Pseudonocardiales</taxon>
        <taxon>Pseudonocardiaceae</taxon>
        <taxon>Gandjariella</taxon>
    </lineage>
</organism>
<dbReference type="Gene3D" id="3.40.50.150">
    <property type="entry name" value="Vaccinia Virus protein VP39"/>
    <property type="match status" value="1"/>
</dbReference>
<sequence length="293" mass="30635">MDGSDRAAGSTVDASGLAPDWLALREPADHAARATELLDPLRAHLGGGPLVVHDLGCGTGSMCRWLAPRLPGPQRWVLRDRDTGLLDRAAAISRAAPPRDAEGRPAEVRVAPGDLTGLRAADLADATLVTASALLDMLTEDEVDGLAAACAARPTLIVLTVTGRVEFDPADPLDADLADAFNDHQRRTVAGRTQLGPDAAAAAADAFRRHGAGVHTRPSPWHLAAERAGSADSGATLLAVWLRGWVAAAGEQRPDLARHAGAYLDRRLAECAAGTLRAVVHHEDLLALPGEVR</sequence>
<keyword evidence="2" id="KW-1185">Reference proteome</keyword>
<dbReference type="RefSeq" id="WP_225978592.1">
    <property type="nucleotide sequence ID" value="NZ_BJFL01000025.1"/>
</dbReference>
<evidence type="ECO:0000313" key="2">
    <source>
        <dbReference type="Proteomes" id="UP000298860"/>
    </source>
</evidence>
<dbReference type="InterPro" id="IPR029063">
    <property type="entry name" value="SAM-dependent_MTases_sf"/>
</dbReference>
<evidence type="ECO:0008006" key="3">
    <source>
        <dbReference type="Google" id="ProtNLM"/>
    </source>
</evidence>
<dbReference type="AlphaFoldDB" id="A0A4D4JDV7"/>
<protein>
    <recommendedName>
        <fullName evidence="3">Trans-aconitate methyltransferase</fullName>
    </recommendedName>
</protein>
<accession>A0A4D4JDV7</accession>
<gene>
    <name evidence="1" type="ORF">GTS_41720</name>
</gene>
<comment type="caution">
    <text evidence="1">The sequence shown here is derived from an EMBL/GenBank/DDBJ whole genome shotgun (WGS) entry which is preliminary data.</text>
</comment>
<dbReference type="EMBL" id="BJFL01000025">
    <property type="protein sequence ID" value="GDY32539.1"/>
    <property type="molecule type" value="Genomic_DNA"/>
</dbReference>
<name>A0A4D4JDV7_9PSEU</name>
<reference evidence="2" key="1">
    <citation type="submission" date="2019-04" db="EMBL/GenBank/DDBJ databases">
        <title>Draft genome sequence of Pseudonocardiaceae bacterium SL3-2-4.</title>
        <authorList>
            <person name="Ningsih F."/>
            <person name="Yokota A."/>
            <person name="Sakai Y."/>
            <person name="Nanatani K."/>
            <person name="Yabe S."/>
            <person name="Oetari A."/>
            <person name="Sjamsuridzal W."/>
        </authorList>
    </citation>
    <scope>NUCLEOTIDE SEQUENCE [LARGE SCALE GENOMIC DNA]</scope>
    <source>
        <strain evidence="2">SL3-2-4</strain>
    </source>
</reference>
<dbReference type="SUPFAM" id="SSF53335">
    <property type="entry name" value="S-adenosyl-L-methionine-dependent methyltransferases"/>
    <property type="match status" value="1"/>
</dbReference>
<proteinExistence type="predicted"/>